<dbReference type="AlphaFoldDB" id="A0A517YHX7"/>
<keyword evidence="3" id="KW-1185">Reference proteome</keyword>
<evidence type="ECO:0000313" key="3">
    <source>
        <dbReference type="Proteomes" id="UP000315017"/>
    </source>
</evidence>
<proteinExistence type="predicted"/>
<evidence type="ECO:0000256" key="1">
    <source>
        <dbReference type="SAM" id="MobiDB-lite"/>
    </source>
</evidence>
<name>A0A517YHX7_9BACT</name>
<protein>
    <recommendedName>
        <fullName evidence="4">Secreted protein</fullName>
    </recommendedName>
</protein>
<accession>A0A517YHX7</accession>
<evidence type="ECO:0000313" key="2">
    <source>
        <dbReference type="EMBL" id="QDU29812.1"/>
    </source>
</evidence>
<organism evidence="2 3">
    <name type="scientific">Anatilimnocola aggregata</name>
    <dbReference type="NCBI Taxonomy" id="2528021"/>
    <lineage>
        <taxon>Bacteria</taxon>
        <taxon>Pseudomonadati</taxon>
        <taxon>Planctomycetota</taxon>
        <taxon>Planctomycetia</taxon>
        <taxon>Pirellulales</taxon>
        <taxon>Pirellulaceae</taxon>
        <taxon>Anatilimnocola</taxon>
    </lineage>
</organism>
<feature type="compositionally biased region" description="Basic and acidic residues" evidence="1">
    <location>
        <begin position="332"/>
        <end position="348"/>
    </location>
</feature>
<dbReference type="KEGG" id="aagg:ETAA8_49270"/>
<feature type="region of interest" description="Disordered" evidence="1">
    <location>
        <begin position="320"/>
        <end position="357"/>
    </location>
</feature>
<sequence>MWLVLPALALGQELANLSPQAGLLVLRNGQVMRGEITRVGDHYIVTIGVGGEVKIAASEVEVESPDLEAAYDWKLRRLSGDGAKPHLDLAEWCLRHHLHRRCAEQLSLALANDPKNPRIEQIDRRLQSALNAPAPPKPTASSAAMVGPEQLDTMLRELPKGTLERFTTIVQPMLNNRCATNQCHGGTSTNEFRLLRPPAGIGSPQRFTHRNLHAVLQFVNRDDPANSLILTKPQEPHGGASDAVFDLKSKSQLHELTVWVEQLAHRKEQLVLPSTIDARSAQLSTPLRAVPGNEAGATAATGNLPADQSADAKLAGNHLQKPTLPASTSSPDNDRWQPRDPFDPEIFNRRRAAKQLR</sequence>
<gene>
    <name evidence="2" type="ORF">ETAA8_49270</name>
</gene>
<dbReference type="Proteomes" id="UP000315017">
    <property type="component" value="Chromosome"/>
</dbReference>
<dbReference type="EMBL" id="CP036274">
    <property type="protein sequence ID" value="QDU29812.1"/>
    <property type="molecule type" value="Genomic_DNA"/>
</dbReference>
<reference evidence="2 3" key="1">
    <citation type="submission" date="2019-02" db="EMBL/GenBank/DDBJ databases">
        <title>Deep-cultivation of Planctomycetes and their phenomic and genomic characterization uncovers novel biology.</title>
        <authorList>
            <person name="Wiegand S."/>
            <person name="Jogler M."/>
            <person name="Boedeker C."/>
            <person name="Pinto D."/>
            <person name="Vollmers J."/>
            <person name="Rivas-Marin E."/>
            <person name="Kohn T."/>
            <person name="Peeters S.H."/>
            <person name="Heuer A."/>
            <person name="Rast P."/>
            <person name="Oberbeckmann S."/>
            <person name="Bunk B."/>
            <person name="Jeske O."/>
            <person name="Meyerdierks A."/>
            <person name="Storesund J.E."/>
            <person name="Kallscheuer N."/>
            <person name="Luecker S."/>
            <person name="Lage O.M."/>
            <person name="Pohl T."/>
            <person name="Merkel B.J."/>
            <person name="Hornburger P."/>
            <person name="Mueller R.-W."/>
            <person name="Bruemmer F."/>
            <person name="Labrenz M."/>
            <person name="Spormann A.M."/>
            <person name="Op den Camp H."/>
            <person name="Overmann J."/>
            <person name="Amann R."/>
            <person name="Jetten M.S.M."/>
            <person name="Mascher T."/>
            <person name="Medema M.H."/>
            <person name="Devos D.P."/>
            <person name="Kaster A.-K."/>
            <person name="Ovreas L."/>
            <person name="Rohde M."/>
            <person name="Galperin M.Y."/>
            <person name="Jogler C."/>
        </authorList>
    </citation>
    <scope>NUCLEOTIDE SEQUENCE [LARGE SCALE GENOMIC DNA]</scope>
    <source>
        <strain evidence="2 3">ETA_A8</strain>
    </source>
</reference>
<evidence type="ECO:0008006" key="4">
    <source>
        <dbReference type="Google" id="ProtNLM"/>
    </source>
</evidence>